<feature type="transmembrane region" description="Helical" evidence="1">
    <location>
        <begin position="78"/>
        <end position="111"/>
    </location>
</feature>
<sequence length="112" mass="12734">MLFQRIWNNRLEAVLEPGVEQLLERVEQLFERMKQLLEGVEQLPEPEVKQLLKDLYTALSEDVDGAADVDGYGVTVKGVIVAAAVIAILVICIYWRMFVLLFCLLLSMLLIL</sequence>
<keyword evidence="1" id="KW-0812">Transmembrane</keyword>
<gene>
    <name evidence="2" type="ORF">POM88_031549</name>
</gene>
<evidence type="ECO:0000256" key="1">
    <source>
        <dbReference type="SAM" id="Phobius"/>
    </source>
</evidence>
<evidence type="ECO:0000313" key="2">
    <source>
        <dbReference type="EMBL" id="KAK1375356.1"/>
    </source>
</evidence>
<comment type="caution">
    <text evidence="2">The sequence shown here is derived from an EMBL/GenBank/DDBJ whole genome shotgun (WGS) entry which is preliminary data.</text>
</comment>
<organism evidence="2 3">
    <name type="scientific">Heracleum sosnowskyi</name>
    <dbReference type="NCBI Taxonomy" id="360622"/>
    <lineage>
        <taxon>Eukaryota</taxon>
        <taxon>Viridiplantae</taxon>
        <taxon>Streptophyta</taxon>
        <taxon>Embryophyta</taxon>
        <taxon>Tracheophyta</taxon>
        <taxon>Spermatophyta</taxon>
        <taxon>Magnoliopsida</taxon>
        <taxon>eudicotyledons</taxon>
        <taxon>Gunneridae</taxon>
        <taxon>Pentapetalae</taxon>
        <taxon>asterids</taxon>
        <taxon>campanulids</taxon>
        <taxon>Apiales</taxon>
        <taxon>Apiaceae</taxon>
        <taxon>Apioideae</taxon>
        <taxon>apioid superclade</taxon>
        <taxon>Tordylieae</taxon>
        <taxon>Tordyliinae</taxon>
        <taxon>Heracleum</taxon>
    </lineage>
</organism>
<evidence type="ECO:0000313" key="3">
    <source>
        <dbReference type="Proteomes" id="UP001237642"/>
    </source>
</evidence>
<accession>A0AAD8HZ22</accession>
<name>A0AAD8HZ22_9APIA</name>
<keyword evidence="1" id="KW-1133">Transmembrane helix</keyword>
<dbReference type="EMBL" id="JAUIZM010000007">
    <property type="protein sequence ID" value="KAK1375356.1"/>
    <property type="molecule type" value="Genomic_DNA"/>
</dbReference>
<keyword evidence="3" id="KW-1185">Reference proteome</keyword>
<reference evidence="2" key="1">
    <citation type="submission" date="2023-02" db="EMBL/GenBank/DDBJ databases">
        <title>Genome of toxic invasive species Heracleum sosnowskyi carries increased number of genes despite the absence of recent whole-genome duplications.</title>
        <authorList>
            <person name="Schelkunov M."/>
            <person name="Shtratnikova V."/>
            <person name="Makarenko M."/>
            <person name="Klepikova A."/>
            <person name="Omelchenko D."/>
            <person name="Novikova G."/>
            <person name="Obukhova E."/>
            <person name="Bogdanov V."/>
            <person name="Penin A."/>
            <person name="Logacheva M."/>
        </authorList>
    </citation>
    <scope>NUCLEOTIDE SEQUENCE</scope>
    <source>
        <strain evidence="2">Hsosn_3</strain>
        <tissue evidence="2">Leaf</tissue>
    </source>
</reference>
<dbReference type="AlphaFoldDB" id="A0AAD8HZ22"/>
<proteinExistence type="predicted"/>
<keyword evidence="1" id="KW-0472">Membrane</keyword>
<protein>
    <submittedName>
        <fullName evidence="2">Uncharacterized protein</fullName>
    </submittedName>
</protein>
<dbReference type="Proteomes" id="UP001237642">
    <property type="component" value="Unassembled WGS sequence"/>
</dbReference>
<reference evidence="2" key="2">
    <citation type="submission" date="2023-05" db="EMBL/GenBank/DDBJ databases">
        <authorList>
            <person name="Schelkunov M.I."/>
        </authorList>
    </citation>
    <scope>NUCLEOTIDE SEQUENCE</scope>
    <source>
        <strain evidence="2">Hsosn_3</strain>
        <tissue evidence="2">Leaf</tissue>
    </source>
</reference>